<evidence type="ECO:0000313" key="4">
    <source>
        <dbReference type="EMBL" id="UXX81191.1"/>
    </source>
</evidence>
<feature type="chain" id="PRO_5046919270" evidence="1">
    <location>
        <begin position="21"/>
        <end position="612"/>
    </location>
</feature>
<dbReference type="Gene3D" id="1.10.390.10">
    <property type="entry name" value="Neutral Protease Domain 2"/>
    <property type="match status" value="1"/>
</dbReference>
<dbReference type="RefSeq" id="WP_263052915.1">
    <property type="nucleotide sequence ID" value="NZ_CP106735.1"/>
</dbReference>
<organism evidence="4 5">
    <name type="scientific">Reichenbachiella carrageenanivorans</name>
    <dbReference type="NCBI Taxonomy" id="2979869"/>
    <lineage>
        <taxon>Bacteria</taxon>
        <taxon>Pseudomonadati</taxon>
        <taxon>Bacteroidota</taxon>
        <taxon>Cytophagia</taxon>
        <taxon>Cytophagales</taxon>
        <taxon>Reichenbachiellaceae</taxon>
        <taxon>Reichenbachiella</taxon>
    </lineage>
</organism>
<dbReference type="Pfam" id="PF17899">
    <property type="entry name" value="Peptidase_M61_N"/>
    <property type="match status" value="1"/>
</dbReference>
<proteinExistence type="predicted"/>
<dbReference type="InterPro" id="IPR027268">
    <property type="entry name" value="Peptidase_M4/M1_CTD_sf"/>
</dbReference>
<dbReference type="Proteomes" id="UP001062165">
    <property type="component" value="Chromosome"/>
</dbReference>
<feature type="signal peptide" evidence="1">
    <location>
        <begin position="1"/>
        <end position="20"/>
    </location>
</feature>
<name>A0ABY6D4X9_9BACT</name>
<protein>
    <submittedName>
        <fullName evidence="4">Peptidase M61</fullName>
    </submittedName>
</protein>
<dbReference type="EMBL" id="CP106735">
    <property type="protein sequence ID" value="UXX81191.1"/>
    <property type="molecule type" value="Genomic_DNA"/>
</dbReference>
<reference evidence="4" key="1">
    <citation type="submission" date="2022-10" db="EMBL/GenBank/DDBJ databases">
        <title>Comparative genomics and taxonomic characterization of three novel marine species of genus Reichenbachiella exhibiting antioxidant and polysaccharide degradation activities.</title>
        <authorList>
            <person name="Muhammad N."/>
            <person name="Lee Y.-J."/>
            <person name="Ko J."/>
            <person name="Kim S.-G."/>
        </authorList>
    </citation>
    <scope>NUCLEOTIDE SEQUENCE</scope>
    <source>
        <strain evidence="4">Wsw4-B4</strain>
    </source>
</reference>
<accession>A0ABY6D4X9</accession>
<evidence type="ECO:0000313" key="5">
    <source>
        <dbReference type="Proteomes" id="UP001062165"/>
    </source>
</evidence>
<dbReference type="InterPro" id="IPR036034">
    <property type="entry name" value="PDZ_sf"/>
</dbReference>
<feature type="domain" description="Peptidase M61 N-terminal" evidence="3">
    <location>
        <begin position="26"/>
        <end position="200"/>
    </location>
</feature>
<evidence type="ECO:0000259" key="2">
    <source>
        <dbReference type="Pfam" id="PF05299"/>
    </source>
</evidence>
<dbReference type="Pfam" id="PF05299">
    <property type="entry name" value="Peptidase_M61"/>
    <property type="match status" value="1"/>
</dbReference>
<evidence type="ECO:0000259" key="3">
    <source>
        <dbReference type="Pfam" id="PF17899"/>
    </source>
</evidence>
<sequence length="612" mass="68744">MNLKVSLLVVLMGLSASIFAQEKYEISVDLNQVVGDRVQVTCLVPTVAVDEIEFRMPKIVPGTYSISDFGRFILDFKAYDTDGGELETEVLSDNRRLIKNSGKLHTISYWVDDTFDSDQEQVIFEPAGTNIQEGKNFVINTFGFFGYLEGMKDYSYELKVDYPAGMYGASALDKVMVNDSSDVFMAANYFDLADGPIMYAVPDTATFIVGGAEILISIYSPNKVLDPIFVKEQIEPTLEAQSQYLGELPVDKYAFIIYLFDTNPMSGKMGALEHSYSSFYSLPEVDPFRLAQVIRDVAAHEFFHILTPLNIHSEEIGDFDFINPKMSKHLWMYEGTTEYAAGLAQVKYGEMSLPDYLEVISGKIHDSKTQYDDTLSFTELSLHCLDQTAAQYGNVYQKGALIGMALDIQLRELSGGQYGLQELMHDLAKKYGKTASFKDDTLFDTITALTYPEVRSFFASYVEGTTPIPYDKFLAKVGVAHVAATTRKELSLGHISFSVNDEDNRLVIQSIDQMNTFGQEMGYEEGDIIYQFDKVDIDIENYEEEFMAFTDRHEAGDKISAVVLRTDENGKTKKIKLKAKAVAIDRKVPATLELMEEPTQAQLALRKAWVNK</sequence>
<dbReference type="Gene3D" id="2.30.42.10">
    <property type="match status" value="1"/>
</dbReference>
<keyword evidence="1" id="KW-0732">Signal</keyword>
<dbReference type="InterPro" id="IPR007963">
    <property type="entry name" value="Peptidase_M61_catalytic"/>
</dbReference>
<dbReference type="InterPro" id="IPR040756">
    <property type="entry name" value="Peptidase_M61_N"/>
</dbReference>
<evidence type="ECO:0000256" key="1">
    <source>
        <dbReference type="SAM" id="SignalP"/>
    </source>
</evidence>
<dbReference type="Gene3D" id="2.60.40.3650">
    <property type="match status" value="1"/>
</dbReference>
<gene>
    <name evidence="4" type="ORF">N7E81_08785</name>
</gene>
<keyword evidence="5" id="KW-1185">Reference proteome</keyword>
<feature type="domain" description="Peptidase M61 catalytic" evidence="2">
    <location>
        <begin position="295"/>
        <end position="401"/>
    </location>
</feature>
<dbReference type="SUPFAM" id="SSF55486">
    <property type="entry name" value="Metalloproteases ('zincins'), catalytic domain"/>
    <property type="match status" value="1"/>
</dbReference>